<dbReference type="AlphaFoldDB" id="A0A8E5HRI2"/>
<dbReference type="RefSeq" id="XP_042997887.1">
    <property type="nucleotide sequence ID" value="XM_043141953.1"/>
</dbReference>
<evidence type="ECO:0000313" key="9">
    <source>
        <dbReference type="Proteomes" id="UP000027002"/>
    </source>
</evidence>
<dbReference type="InterPro" id="IPR049453">
    <property type="entry name" value="Memb_transporter_dom"/>
</dbReference>
<evidence type="ECO:0000256" key="1">
    <source>
        <dbReference type="ARBA" id="ARBA00004141"/>
    </source>
</evidence>
<dbReference type="Pfam" id="PF13515">
    <property type="entry name" value="FUSC_2"/>
    <property type="match status" value="1"/>
</dbReference>
<comment type="subcellular location">
    <subcellularLocation>
        <location evidence="1">Membrane</location>
        <topology evidence="1">Multi-pass membrane protein</topology>
    </subcellularLocation>
</comment>
<dbReference type="PANTHER" id="PTHR37994:SF4">
    <property type="entry name" value="ER TRANSPORTER 6TM N-TERMINAL DOMAIN-CONTAINING PROTEIN-RELATED"/>
    <property type="match status" value="1"/>
</dbReference>
<feature type="transmembrane region" description="Helical" evidence="6">
    <location>
        <begin position="745"/>
        <end position="762"/>
    </location>
</feature>
<keyword evidence="9" id="KW-1185">Reference proteome</keyword>
<feature type="transmembrane region" description="Helical" evidence="6">
    <location>
        <begin position="705"/>
        <end position="738"/>
    </location>
</feature>
<feature type="region of interest" description="Disordered" evidence="5">
    <location>
        <begin position="582"/>
        <end position="640"/>
    </location>
</feature>
<feature type="region of interest" description="Disordered" evidence="5">
    <location>
        <begin position="356"/>
        <end position="407"/>
    </location>
</feature>
<evidence type="ECO:0000256" key="6">
    <source>
        <dbReference type="SAM" id="Phobius"/>
    </source>
</evidence>
<dbReference type="Proteomes" id="UP000027002">
    <property type="component" value="Chromosome 3"/>
</dbReference>
<feature type="transmembrane region" description="Helical" evidence="6">
    <location>
        <begin position="27"/>
        <end position="46"/>
    </location>
</feature>
<sequence length="1189" mass="130293">MTGPTPLRKLVTLVWGDWQSNALWQRIVKHSLACLLAVIIAVLPRFRASSTFLTPMVVVFAHPGQRMGLMVEGLVMILLGSLLGLSWSLLGLRLSGLVADANAPAAYSIRAVFLLVCVLLHGFLRSTTPRLFNFVLFLLVVALLTIQLPSAADASLFATIYTPILLGAGVLVVVNLGIFPELSSSYLGTSTIDTLVAATDTLNRATHWFIAPAGRGAVDTRSLATPFAATTTTTTSGHGSQSSRVANWNLRRRVSRFLAHFPNPFLTGGDAPALSTVPISETTLALLTMQKSKLRSQLSRCKNAQDEVNFEVSLSALSPDAMRPISIRYMASLVHNIITLIGACENKFVLVDTKDSRDDGKADWETDLSLPAMPNPETCNPQTASHTMPPQAGRTSGKKLGATDAPPPKALEAGSCEVLEMVLKRISLPVQHLQASMRRAVDLLASCLAYCFDVPHLPSGAPAPKGILLAEVDLRIDEFSASITTFDTTCAEELKRAIMDESENVADFMPRMETFLISSFLMALRGSAAHILDMLRHARFLVEKRQRHHDASRIWVPRYGNFRKWLSTGGETDAMILPEGAKKAARQGLGDASDAQQETMPEDETDDAQASAVDEESPGGVTAPRQLPAKRSLHTSKVEGSSAKDRAFSIRAAAADTIEWVQHSDDVEYALKLAIAVYMVTWPALVSSWNGWYAEVKGVWAPLQLILVFEVAIGTSLFVFFVRLFGVVFGCLVGYLAVEIGRANRVTAVVVLFLGIVPSVYVQVATKYVKAGMISIVSLAVVALAAVNDGASTASDIFWKRLVAFLVGGLVSMTVETAITPVRARDRLVESLSASVGQIQRMQAAVAVGIDDPHRPRFRSRELLERFRRCRDKAQRSLAAAETFLPFCLTEPRLRGSFRPLAAIYKEIIYVLQQIIDRMDNVIQLRRAWGSSILEHLNPQVHAFRRDVAASSTLILFSIHEALTTWLPLPQFSPSPRLAQLRLILRVRELLTTDDAPRGGGGGNEAGSERGSSNHVDEVTASLMTQRNFLSWNASTAGQMEIIEYLEELLDLVKRLVGVNAFRSGMLERPRYRRQVRKLEVASEALERTVSRQAGRPSVGHERDDRDDDSGVSEEEEEERRAQLRRAASVPEHNGAWRQGVQEDCGGGKDGIDGGQDIPPSLRRVGTRLRRDGTLVRRRRFTVGHYSPS</sequence>
<dbReference type="OrthoDB" id="68611at2759"/>
<name>A0A8E5HRI2_USTVR</name>
<evidence type="ECO:0000256" key="3">
    <source>
        <dbReference type="ARBA" id="ARBA00022989"/>
    </source>
</evidence>
<accession>A0A8E5HRI2</accession>
<feature type="transmembrane region" description="Helical" evidence="6">
    <location>
        <begin position="160"/>
        <end position="179"/>
    </location>
</feature>
<keyword evidence="3 6" id="KW-1133">Transmembrane helix</keyword>
<feature type="transmembrane region" description="Helical" evidence="6">
    <location>
        <begin position="67"/>
        <end position="87"/>
    </location>
</feature>
<reference evidence="8" key="1">
    <citation type="submission" date="2020-03" db="EMBL/GenBank/DDBJ databases">
        <title>A mixture of massive structural variations and highly conserved coding sequences in Ustilaginoidea virens genome.</title>
        <authorList>
            <person name="Zhang K."/>
            <person name="Zhao Z."/>
            <person name="Zhang Z."/>
            <person name="Li Y."/>
            <person name="Hsiang T."/>
            <person name="Sun W."/>
        </authorList>
    </citation>
    <scope>NUCLEOTIDE SEQUENCE</scope>
    <source>
        <strain evidence="8">UV-8b</strain>
    </source>
</reference>
<gene>
    <name evidence="8" type="ORF">UV8b_04455</name>
</gene>
<keyword evidence="2 6" id="KW-0812">Transmembrane</keyword>
<feature type="domain" description="Integral membrane bound transporter" evidence="7">
    <location>
        <begin position="696"/>
        <end position="814"/>
    </location>
</feature>
<feature type="compositionally biased region" description="Acidic residues" evidence="5">
    <location>
        <begin position="600"/>
        <end position="617"/>
    </location>
</feature>
<evidence type="ECO:0000256" key="5">
    <source>
        <dbReference type="SAM" id="MobiDB-lite"/>
    </source>
</evidence>
<dbReference type="PANTHER" id="PTHR37994">
    <property type="entry name" value="ARAE_2_N DOMAIN-CONTAINING PROTEIN-RELATED"/>
    <property type="match status" value="1"/>
</dbReference>
<feature type="transmembrane region" description="Helical" evidence="6">
    <location>
        <begin position="768"/>
        <end position="787"/>
    </location>
</feature>
<feature type="transmembrane region" description="Helical" evidence="6">
    <location>
        <begin position="131"/>
        <end position="148"/>
    </location>
</feature>
<evidence type="ECO:0000313" key="8">
    <source>
        <dbReference type="EMBL" id="QUC20214.1"/>
    </source>
</evidence>
<keyword evidence="4 6" id="KW-0472">Membrane</keyword>
<dbReference type="GeneID" id="66065233"/>
<feature type="region of interest" description="Disordered" evidence="5">
    <location>
        <begin position="995"/>
        <end position="1014"/>
    </location>
</feature>
<feature type="transmembrane region" description="Helical" evidence="6">
    <location>
        <begin position="107"/>
        <end position="124"/>
    </location>
</feature>
<feature type="region of interest" description="Disordered" evidence="5">
    <location>
        <begin position="1088"/>
        <end position="1170"/>
    </location>
</feature>
<protein>
    <recommendedName>
        <fullName evidence="7">Integral membrane bound transporter domain-containing protein</fullName>
    </recommendedName>
</protein>
<feature type="transmembrane region" description="Helical" evidence="6">
    <location>
        <begin position="669"/>
        <end position="685"/>
    </location>
</feature>
<feature type="transmembrane region" description="Helical" evidence="6">
    <location>
        <begin position="799"/>
        <end position="819"/>
    </location>
</feature>
<feature type="compositionally biased region" description="Polar residues" evidence="5">
    <location>
        <begin position="377"/>
        <end position="388"/>
    </location>
</feature>
<organism evidence="8 9">
    <name type="scientific">Ustilaginoidea virens</name>
    <name type="common">Rice false smut fungus</name>
    <name type="synonym">Villosiclava virens</name>
    <dbReference type="NCBI Taxonomy" id="1159556"/>
    <lineage>
        <taxon>Eukaryota</taxon>
        <taxon>Fungi</taxon>
        <taxon>Dikarya</taxon>
        <taxon>Ascomycota</taxon>
        <taxon>Pezizomycotina</taxon>
        <taxon>Sordariomycetes</taxon>
        <taxon>Hypocreomycetidae</taxon>
        <taxon>Hypocreales</taxon>
        <taxon>Clavicipitaceae</taxon>
        <taxon>Ustilaginoidea</taxon>
    </lineage>
</organism>
<dbReference type="GO" id="GO:0016020">
    <property type="term" value="C:membrane"/>
    <property type="evidence" value="ECO:0007669"/>
    <property type="project" value="UniProtKB-SubCell"/>
</dbReference>
<evidence type="ECO:0000256" key="4">
    <source>
        <dbReference type="ARBA" id="ARBA00023136"/>
    </source>
</evidence>
<evidence type="ECO:0000259" key="7">
    <source>
        <dbReference type="Pfam" id="PF13515"/>
    </source>
</evidence>
<dbReference type="KEGG" id="uvi:66065233"/>
<evidence type="ECO:0000256" key="2">
    <source>
        <dbReference type="ARBA" id="ARBA00022692"/>
    </source>
</evidence>
<proteinExistence type="predicted"/>
<dbReference type="EMBL" id="CP072755">
    <property type="protein sequence ID" value="QUC20214.1"/>
    <property type="molecule type" value="Genomic_DNA"/>
</dbReference>
<feature type="compositionally biased region" description="Acidic residues" evidence="5">
    <location>
        <begin position="1105"/>
        <end position="1118"/>
    </location>
</feature>